<dbReference type="AlphaFoldDB" id="M5EMD4"/>
<proteinExistence type="predicted"/>
<comment type="caution">
    <text evidence="1">The sequence shown here is derived from an EMBL/GenBank/DDBJ whole genome shotgun (WGS) entry which is preliminary data.</text>
</comment>
<name>M5EMD4_9HYPH</name>
<evidence type="ECO:0000313" key="2">
    <source>
        <dbReference type="Proteomes" id="UP000012062"/>
    </source>
</evidence>
<organism evidence="1 2">
    <name type="scientific">Mesorhizobium metallidurans STM 2683</name>
    <dbReference type="NCBI Taxonomy" id="1297569"/>
    <lineage>
        <taxon>Bacteria</taxon>
        <taxon>Pseudomonadati</taxon>
        <taxon>Pseudomonadota</taxon>
        <taxon>Alphaproteobacteria</taxon>
        <taxon>Hyphomicrobiales</taxon>
        <taxon>Phyllobacteriaceae</taxon>
        <taxon>Mesorhizobium</taxon>
    </lineage>
</organism>
<dbReference type="Proteomes" id="UP000012062">
    <property type="component" value="Unassembled WGS sequence"/>
</dbReference>
<keyword evidence="2" id="KW-1185">Reference proteome</keyword>
<reference evidence="1 2" key="1">
    <citation type="submission" date="2013-02" db="EMBL/GenBank/DDBJ databases">
        <authorList>
            <person name="Genoscope - CEA"/>
        </authorList>
    </citation>
    <scope>NUCLEOTIDE SEQUENCE [LARGE SCALE GENOMIC DNA]</scope>
    <source>
        <strain evidence="1 2">STM 2683</strain>
    </source>
</reference>
<sequence length="70" mass="7810">MTLAITLPSFFCTWNGRNWAGHKALAIDILCMAVVSPLIRVRMNDAICAPKENPFRSRRSIGPAVSDDRH</sequence>
<accession>M5EMD4</accession>
<protein>
    <submittedName>
        <fullName evidence="1">Uncharacterized protein</fullName>
    </submittedName>
</protein>
<evidence type="ECO:0000313" key="1">
    <source>
        <dbReference type="EMBL" id="CCV05904.1"/>
    </source>
</evidence>
<gene>
    <name evidence="1" type="ORF">MESS2_1710011</name>
</gene>
<dbReference type="EMBL" id="CAUM01000081">
    <property type="protein sequence ID" value="CCV05904.1"/>
    <property type="molecule type" value="Genomic_DNA"/>
</dbReference>